<evidence type="ECO:0000313" key="3">
    <source>
        <dbReference type="Proteomes" id="UP000054558"/>
    </source>
</evidence>
<feature type="region of interest" description="Disordered" evidence="1">
    <location>
        <begin position="239"/>
        <end position="365"/>
    </location>
</feature>
<feature type="compositionally biased region" description="Pro residues" evidence="1">
    <location>
        <begin position="604"/>
        <end position="614"/>
    </location>
</feature>
<protein>
    <submittedName>
        <fullName evidence="2">Uncharacterized protein</fullName>
    </submittedName>
</protein>
<feature type="compositionally biased region" description="Pro residues" evidence="1">
    <location>
        <begin position="484"/>
        <end position="494"/>
    </location>
</feature>
<dbReference type="STRING" id="105231.A0A1Y1IS62"/>
<feature type="compositionally biased region" description="Basic and acidic residues" evidence="1">
    <location>
        <begin position="252"/>
        <end position="285"/>
    </location>
</feature>
<feature type="region of interest" description="Disordered" evidence="1">
    <location>
        <begin position="373"/>
        <end position="392"/>
    </location>
</feature>
<feature type="compositionally biased region" description="Pro residues" evidence="1">
    <location>
        <begin position="505"/>
        <end position="514"/>
    </location>
</feature>
<feature type="region of interest" description="Disordered" evidence="1">
    <location>
        <begin position="33"/>
        <end position="99"/>
    </location>
</feature>
<keyword evidence="3" id="KW-1185">Reference proteome</keyword>
<dbReference type="EMBL" id="DF237870">
    <property type="protein sequence ID" value="GAQ92101.1"/>
    <property type="molecule type" value="Genomic_DNA"/>
</dbReference>
<accession>A0A1Y1IS62</accession>
<sequence length="1114" mass="121101">MAGLKVHAGTADEGLQQGFEKVLTCIKQAHLREGLRRPASPSPGAHRTAASPAPAPASPAATNEAWQPAGGASRRARRAREEPASYLFGDKGCNDWQQNQYWWDPTPRSRDLIEKLLIIGGVESNPGPSSIEGDRPLASGGDTPVDDVGAARVVALPPLHNARDGPEDWQHASADQLQRSGSGVGTKRPPKHVPSGAEPLRRRKRGRLVKLSELASRAPPDLAAGNVIELATSALTQDARELEEELEEDLSDSDRNGRRSKERAVADFFAESRQRREAWVAREETMYGPPSSSEQHAPEELGGLETNGAEAGEQEPLGRHSSAPTAPDLVRSQDSEARPSTPVAPKTGRPTSKKRHKRAKPNPVRVDELARAAGRAAVEAHHQTLGALRAPRLQREGQAIHQTELGDFGGPAHAPPVALVTDAPISNVGALAERLQAKRDAEEATARGGRLKRYGRVRPLGVPTSADDPPARTIQDPGALAAAPPSPRVAPPPQDGFSLALSAEQPPPAAPSEPPFAEEEQAPMAPLPSNQPLAADDAPATQQPTPPFFSHPREPPSSAGHPAQDPPSRFLAEELAAAQQVKRPKPPVTAPPPIQSAQPEVVPGQPPTVGPFPSPIHQEQAPVDQALSPDLPNQPPAVDTSQPTGTEPSAEPSTAIPPLEPPAQLLGEPPQAASVGDGGPSWCKKLEEALQQRRANGRAIMVAEDVHQGGAKRYGSFENVAALVAHRRSLGPFAHLYELIQDDACWRVYFDLDFSLPTEDSSDFERRLGAFHLVRDRFLTSVLNIPEGALHFQACKAHGPARPPKQEFKYSVHEVLEGFYLRGLEARRAFGKAFGCFLESPPDDLKASIELLRKENGSAYMWDGSVYGRYRCFRILRSSKFGDRLRSLVPCDGSSEAIADHLVCLYSEAELADSTEISADLLGQWATAQRGPPAPARVGAFRQRALALDEASTSEGLGEDLTEQERAILIARYQEDHAGAQIDRVVQERPGVFFIHFCTPEPTCCIAGRRHTSPGNQNPYLIYKRDEPRIARYQCFANSCRFQEFLFEMVKKEYKVDPSRVDHDFYTRFCADEDDAKRTREAHANYLRFREHRFDALAADLNRALGQANEEGVI</sequence>
<evidence type="ECO:0000256" key="1">
    <source>
        <dbReference type="SAM" id="MobiDB-lite"/>
    </source>
</evidence>
<dbReference type="Proteomes" id="UP000054558">
    <property type="component" value="Unassembled WGS sequence"/>
</dbReference>
<dbReference type="AlphaFoldDB" id="A0A1Y1IS62"/>
<dbReference type="OrthoDB" id="5988181at2759"/>
<dbReference type="OMA" id="ACERADP"/>
<name>A0A1Y1IS62_KLENI</name>
<gene>
    <name evidence="2" type="ORF">KFL_009210030</name>
</gene>
<evidence type="ECO:0000313" key="2">
    <source>
        <dbReference type="EMBL" id="GAQ92101.1"/>
    </source>
</evidence>
<feature type="compositionally biased region" description="Acidic residues" evidence="1">
    <location>
        <begin position="241"/>
        <end position="251"/>
    </location>
</feature>
<feature type="region of interest" description="Disordered" evidence="1">
    <location>
        <begin position="159"/>
        <end position="224"/>
    </location>
</feature>
<feature type="region of interest" description="Disordered" evidence="1">
    <location>
        <begin position="123"/>
        <end position="146"/>
    </location>
</feature>
<proteinExistence type="predicted"/>
<reference evidence="2 3" key="1">
    <citation type="journal article" date="2014" name="Nat. Commun.">
        <title>Klebsormidium flaccidum genome reveals primary factors for plant terrestrial adaptation.</title>
        <authorList>
            <person name="Hori K."/>
            <person name="Maruyama F."/>
            <person name="Fujisawa T."/>
            <person name="Togashi T."/>
            <person name="Yamamoto N."/>
            <person name="Seo M."/>
            <person name="Sato S."/>
            <person name="Yamada T."/>
            <person name="Mori H."/>
            <person name="Tajima N."/>
            <person name="Moriyama T."/>
            <person name="Ikeuchi M."/>
            <person name="Watanabe M."/>
            <person name="Wada H."/>
            <person name="Kobayashi K."/>
            <person name="Saito M."/>
            <person name="Masuda T."/>
            <person name="Sasaki-Sekimoto Y."/>
            <person name="Mashiguchi K."/>
            <person name="Awai K."/>
            <person name="Shimojima M."/>
            <person name="Masuda S."/>
            <person name="Iwai M."/>
            <person name="Nobusawa T."/>
            <person name="Narise T."/>
            <person name="Kondo S."/>
            <person name="Saito H."/>
            <person name="Sato R."/>
            <person name="Murakawa M."/>
            <person name="Ihara Y."/>
            <person name="Oshima-Yamada Y."/>
            <person name="Ohtaka K."/>
            <person name="Satoh M."/>
            <person name="Sonobe K."/>
            <person name="Ishii M."/>
            <person name="Ohtani R."/>
            <person name="Kanamori-Sato M."/>
            <person name="Honoki R."/>
            <person name="Miyazaki D."/>
            <person name="Mochizuki H."/>
            <person name="Umetsu J."/>
            <person name="Higashi K."/>
            <person name="Shibata D."/>
            <person name="Kamiya Y."/>
            <person name="Sato N."/>
            <person name="Nakamura Y."/>
            <person name="Tabata S."/>
            <person name="Ida S."/>
            <person name="Kurokawa K."/>
            <person name="Ohta H."/>
        </authorList>
    </citation>
    <scope>NUCLEOTIDE SEQUENCE [LARGE SCALE GENOMIC DNA]</scope>
    <source>
        <strain evidence="2 3">NIES-2285</strain>
    </source>
</reference>
<feature type="compositionally biased region" description="Basic and acidic residues" evidence="1">
    <location>
        <begin position="161"/>
        <end position="170"/>
    </location>
</feature>
<feature type="compositionally biased region" description="Basic residues" evidence="1">
    <location>
        <begin position="351"/>
        <end position="360"/>
    </location>
</feature>
<feature type="region of interest" description="Disordered" evidence="1">
    <location>
        <begin position="437"/>
        <end position="680"/>
    </location>
</feature>
<organism evidence="2 3">
    <name type="scientific">Klebsormidium nitens</name>
    <name type="common">Green alga</name>
    <name type="synonym">Ulothrix nitens</name>
    <dbReference type="NCBI Taxonomy" id="105231"/>
    <lineage>
        <taxon>Eukaryota</taxon>
        <taxon>Viridiplantae</taxon>
        <taxon>Streptophyta</taxon>
        <taxon>Klebsormidiophyceae</taxon>
        <taxon>Klebsormidiales</taxon>
        <taxon>Klebsormidiaceae</taxon>
        <taxon>Klebsormidium</taxon>
    </lineage>
</organism>